<evidence type="ECO:0000256" key="3">
    <source>
        <dbReference type="ARBA" id="ARBA00022685"/>
    </source>
</evidence>
<dbReference type="PROSITE" id="PS51829">
    <property type="entry name" value="P_HOMO_B"/>
    <property type="match status" value="1"/>
</dbReference>
<dbReference type="PANTHER" id="PTHR42884">
    <property type="entry name" value="PROPROTEIN CONVERTASE SUBTILISIN/KEXIN-RELATED"/>
    <property type="match status" value="1"/>
</dbReference>
<dbReference type="InterPro" id="IPR034182">
    <property type="entry name" value="Kexin/furin"/>
</dbReference>
<keyword evidence="9" id="KW-0325">Glycoprotein</keyword>
<dbReference type="InterPro" id="IPR036852">
    <property type="entry name" value="Peptidase_S8/S53_dom_sf"/>
</dbReference>
<evidence type="ECO:0000256" key="9">
    <source>
        <dbReference type="ARBA" id="ARBA00023180"/>
    </source>
</evidence>
<keyword evidence="13" id="KW-1133">Transmembrane helix</keyword>
<proteinExistence type="inferred from homology"/>
<feature type="signal peptide" evidence="14">
    <location>
        <begin position="1"/>
        <end position="21"/>
    </location>
</feature>
<evidence type="ECO:0000256" key="10">
    <source>
        <dbReference type="PIRSR" id="PIRSR615500-1"/>
    </source>
</evidence>
<evidence type="ECO:0000256" key="5">
    <source>
        <dbReference type="ARBA" id="ARBA00022801"/>
    </source>
</evidence>
<feature type="region of interest" description="Disordered" evidence="12">
    <location>
        <begin position="640"/>
        <end position="661"/>
    </location>
</feature>
<evidence type="ECO:0000256" key="7">
    <source>
        <dbReference type="ARBA" id="ARBA00023145"/>
    </source>
</evidence>
<dbReference type="FunFam" id="3.40.50.200:FF:000021">
    <property type="entry name" value="Proprotein convertase subtilisin/kexin type 5a"/>
    <property type="match status" value="1"/>
</dbReference>
<feature type="active site" description="Charge relay system" evidence="10 11">
    <location>
        <position position="143"/>
    </location>
</feature>
<keyword evidence="8" id="KW-1015">Disulfide bond</keyword>
<gene>
    <name evidence="17" type="primary">LOC109484828</name>
</gene>
<evidence type="ECO:0000256" key="2">
    <source>
        <dbReference type="ARBA" id="ARBA00022670"/>
    </source>
</evidence>
<dbReference type="Pfam" id="PF01483">
    <property type="entry name" value="P_proprotein"/>
    <property type="match status" value="1"/>
</dbReference>
<keyword evidence="5 11" id="KW-0378">Hydrolase</keyword>
<evidence type="ECO:0000256" key="6">
    <source>
        <dbReference type="ARBA" id="ARBA00022825"/>
    </source>
</evidence>
<keyword evidence="6 11" id="KW-0720">Serine protease</keyword>
<dbReference type="PANTHER" id="PTHR42884:SF31">
    <property type="entry name" value="PROPROTEIN CONVERTASE SUBTILISIN_KEXIN TYPE 5"/>
    <property type="match status" value="1"/>
</dbReference>
<dbReference type="InterPro" id="IPR015500">
    <property type="entry name" value="Peptidase_S8_subtilisin-rel"/>
</dbReference>
<dbReference type="PRINTS" id="PR00723">
    <property type="entry name" value="SUBTILISIN"/>
</dbReference>
<dbReference type="PROSITE" id="PS00137">
    <property type="entry name" value="SUBTILASE_HIS"/>
    <property type="match status" value="1"/>
</dbReference>
<keyword evidence="13" id="KW-0812">Transmembrane</keyword>
<keyword evidence="13" id="KW-0472">Membrane</keyword>
<dbReference type="Pfam" id="PF16470">
    <property type="entry name" value="S8_pro-domain"/>
    <property type="match status" value="1"/>
</dbReference>
<evidence type="ECO:0000259" key="15">
    <source>
        <dbReference type="PROSITE" id="PS51829"/>
    </source>
</evidence>
<dbReference type="InterPro" id="IPR038466">
    <property type="entry name" value="S8_pro-domain_sf"/>
</dbReference>
<accession>A0A6P5ABX8</accession>
<feature type="active site" description="Charge relay system" evidence="10 11">
    <location>
        <position position="181"/>
    </location>
</feature>
<dbReference type="InterPro" id="IPR032815">
    <property type="entry name" value="S8_pro-domain"/>
</dbReference>
<keyword evidence="3" id="KW-0165">Cleavage on pair of basic residues</keyword>
<evidence type="ECO:0000256" key="11">
    <source>
        <dbReference type="PROSITE-ProRule" id="PRU01240"/>
    </source>
</evidence>
<dbReference type="GO" id="GO:0004252">
    <property type="term" value="F:serine-type endopeptidase activity"/>
    <property type="evidence" value="ECO:0007669"/>
    <property type="project" value="UniProtKB-UniRule"/>
</dbReference>
<dbReference type="SUPFAM" id="SSF49785">
    <property type="entry name" value="Galactose-binding domain-like"/>
    <property type="match status" value="1"/>
</dbReference>
<evidence type="ECO:0000256" key="12">
    <source>
        <dbReference type="SAM" id="MobiDB-lite"/>
    </source>
</evidence>
<evidence type="ECO:0000313" key="16">
    <source>
        <dbReference type="Proteomes" id="UP000515135"/>
    </source>
</evidence>
<dbReference type="GO" id="GO:0016486">
    <property type="term" value="P:peptide hormone processing"/>
    <property type="evidence" value="ECO:0007669"/>
    <property type="project" value="TreeGrafter"/>
</dbReference>
<dbReference type="PROSITE" id="PS00136">
    <property type="entry name" value="SUBTILASE_ASP"/>
    <property type="match status" value="1"/>
</dbReference>
<dbReference type="SUPFAM" id="SSF52743">
    <property type="entry name" value="Subtilisin-like"/>
    <property type="match status" value="1"/>
</dbReference>
<evidence type="ECO:0000256" key="13">
    <source>
        <dbReference type="SAM" id="Phobius"/>
    </source>
</evidence>
<evidence type="ECO:0000313" key="17">
    <source>
        <dbReference type="RefSeq" id="XP_019643744.1"/>
    </source>
</evidence>
<dbReference type="InterPro" id="IPR023827">
    <property type="entry name" value="Peptidase_S8_Asp-AS"/>
</dbReference>
<organism evidence="16 17">
    <name type="scientific">Branchiostoma belcheri</name>
    <name type="common">Amphioxus</name>
    <dbReference type="NCBI Taxonomy" id="7741"/>
    <lineage>
        <taxon>Eukaryota</taxon>
        <taxon>Metazoa</taxon>
        <taxon>Chordata</taxon>
        <taxon>Cephalochordata</taxon>
        <taxon>Leptocardii</taxon>
        <taxon>Amphioxiformes</taxon>
        <taxon>Branchiostomatidae</taxon>
        <taxon>Branchiostoma</taxon>
    </lineage>
</organism>
<dbReference type="InterPro" id="IPR000209">
    <property type="entry name" value="Peptidase_S8/S53_dom"/>
</dbReference>
<dbReference type="InterPro" id="IPR008979">
    <property type="entry name" value="Galactose-bd-like_sf"/>
</dbReference>
<keyword evidence="16" id="KW-1185">Reference proteome</keyword>
<dbReference type="GeneID" id="109484828"/>
<evidence type="ECO:0000256" key="4">
    <source>
        <dbReference type="ARBA" id="ARBA00022729"/>
    </source>
</evidence>
<dbReference type="Gene3D" id="3.30.70.850">
    <property type="entry name" value="Peptidase S8, pro-domain"/>
    <property type="match status" value="1"/>
</dbReference>
<feature type="chain" id="PRO_5028072930" evidence="14">
    <location>
        <begin position="22"/>
        <end position="661"/>
    </location>
</feature>
<evidence type="ECO:0000256" key="1">
    <source>
        <dbReference type="ARBA" id="ARBA00005325"/>
    </source>
</evidence>
<dbReference type="Proteomes" id="UP000515135">
    <property type="component" value="Unplaced"/>
</dbReference>
<evidence type="ECO:0000256" key="8">
    <source>
        <dbReference type="ARBA" id="ARBA00023157"/>
    </source>
</evidence>
<dbReference type="Gene3D" id="2.60.120.260">
    <property type="entry name" value="Galactose-binding domain-like"/>
    <property type="match status" value="1"/>
</dbReference>
<dbReference type="InterPro" id="IPR022398">
    <property type="entry name" value="Peptidase_S8_His-AS"/>
</dbReference>
<keyword evidence="7" id="KW-0865">Zymogen</keyword>
<dbReference type="Gene3D" id="3.40.50.200">
    <property type="entry name" value="Peptidase S8/S53 domain"/>
    <property type="match status" value="1"/>
</dbReference>
<dbReference type="RefSeq" id="XP_019643744.1">
    <property type="nucleotide sequence ID" value="XM_019788185.1"/>
</dbReference>
<feature type="domain" description="P/Homo B" evidence="15">
    <location>
        <begin position="434"/>
        <end position="568"/>
    </location>
</feature>
<name>A0A6P5ABX8_BRABE</name>
<dbReference type="OrthoDB" id="5975161at2759"/>
<dbReference type="Pfam" id="PF00082">
    <property type="entry name" value="Peptidase_S8"/>
    <property type="match status" value="1"/>
</dbReference>
<dbReference type="GO" id="GO:0005802">
    <property type="term" value="C:trans-Golgi network"/>
    <property type="evidence" value="ECO:0007669"/>
    <property type="project" value="TreeGrafter"/>
</dbReference>
<comment type="similarity">
    <text evidence="1">Belongs to the peptidase S8 family. Furin subfamily.</text>
</comment>
<sequence>MIRVYLAVLVLAIFGERTVSASGEDSVDIWAIELSGGVLHAKRFAYSNGFTFLKRIINDIYLFKVGHNLKRTSQVRLELLQNSQVTWFGRQVPRKRYLRSLLLFDDPEWDKQSYLYTGKVNMNVLPAWNTACAGEGVTVGVVDDGVIVSHPDLQSRVDISLSYDFLRDRQDPTPPQQSHEHGTQCAGVIAAAANNSFCGVGVAYRAQIAGLRLLSGGVSDILDADEAAALTHKSQEIAIYSNSWGPSDYQFVLDGPEPLLQRALRNGVHTGRGGKGSIYIFSGGNGGAFGDSCAYDGYINSIYTIGINSVWPAGESAVYNEPCTAIMAAAYGNDFTDTSSSFVVPSQATGCKTDFSGTSPTAALAAGAMALVLEANPSLTWRDVQHLITRTTRTEGLCGDEWTTNKAGFKVNNLCGFGLMDVGAMVDQARLWPNVPDQVICQDLMSTVIKTIPGGGTLESTVDVNPRICAPDQVHYLEHVLVHVTLTFPHRGYLVIELTSPSGTTSTVAPGRVQDAEPDLDWTFLTLHHWGENPLGVWTLRVNNTHPDTAMTGSLSSWSLVLHGTASEPLNNDTTPASDLVRPTSPNCVTVSDDSDYSATKGINNDLVIALSVSGSVILLVCIAIAVYLQTKKRLSGNFIGPDARNAEVKDENPYTTGSPL</sequence>
<dbReference type="KEGG" id="bbel:109484828"/>
<dbReference type="CDD" id="cd04059">
    <property type="entry name" value="Peptidases_S8_Protein_convertases_Kexins_Furin-like"/>
    <property type="match status" value="1"/>
</dbReference>
<dbReference type="AlphaFoldDB" id="A0A6P5ABX8"/>
<protein>
    <submittedName>
        <fullName evidence="17">Furin-like protease kpc-1</fullName>
    </submittedName>
</protein>
<feature type="transmembrane region" description="Helical" evidence="13">
    <location>
        <begin position="607"/>
        <end position="629"/>
    </location>
</feature>
<keyword evidence="4 14" id="KW-0732">Signal</keyword>
<feature type="active site" description="Charge relay system" evidence="10 11">
    <location>
        <position position="359"/>
    </location>
</feature>
<dbReference type="GO" id="GO:0000139">
    <property type="term" value="C:Golgi membrane"/>
    <property type="evidence" value="ECO:0007669"/>
    <property type="project" value="TreeGrafter"/>
</dbReference>
<dbReference type="FunFam" id="2.60.120.260:FF:000006">
    <property type="entry name" value="Proprotein convertase subtilisin/kexin type 5"/>
    <property type="match status" value="1"/>
</dbReference>
<reference evidence="17" key="1">
    <citation type="submission" date="2025-08" db="UniProtKB">
        <authorList>
            <consortium name="RefSeq"/>
        </authorList>
    </citation>
    <scope>IDENTIFICATION</scope>
    <source>
        <tissue evidence="17">Gonad</tissue>
    </source>
</reference>
<dbReference type="PROSITE" id="PS51892">
    <property type="entry name" value="SUBTILASE"/>
    <property type="match status" value="1"/>
</dbReference>
<keyword evidence="2 11" id="KW-0645">Protease</keyword>
<evidence type="ECO:0000256" key="14">
    <source>
        <dbReference type="SAM" id="SignalP"/>
    </source>
</evidence>
<dbReference type="InterPro" id="IPR002884">
    <property type="entry name" value="P_dom"/>
</dbReference>